<evidence type="ECO:0000313" key="3">
    <source>
        <dbReference type="Proteomes" id="UP000182409"/>
    </source>
</evidence>
<evidence type="ECO:0000313" key="2">
    <source>
        <dbReference type="EMBL" id="SEC26195.1"/>
    </source>
</evidence>
<dbReference type="RefSeq" id="WP_074654778.1">
    <property type="nucleotide sequence ID" value="NZ_FNSD01000001.1"/>
</dbReference>
<evidence type="ECO:0008006" key="4">
    <source>
        <dbReference type="Google" id="ProtNLM"/>
    </source>
</evidence>
<dbReference type="Proteomes" id="UP000182409">
    <property type="component" value="Unassembled WGS sequence"/>
</dbReference>
<dbReference type="SUPFAM" id="SSF53335">
    <property type="entry name" value="S-adenosyl-L-methionine-dependent methyltransferases"/>
    <property type="match status" value="1"/>
</dbReference>
<dbReference type="EMBL" id="FNSD01000001">
    <property type="protein sequence ID" value="SEC26195.1"/>
    <property type="molecule type" value="Genomic_DNA"/>
</dbReference>
<dbReference type="Gene3D" id="3.40.50.150">
    <property type="entry name" value="Vaccinia Virus protein VP39"/>
    <property type="match status" value="1"/>
</dbReference>
<sequence length="243" mass="27332">MSGFDRLSRPYRWMEYLSFGRALERCRFYFLPQLASTRHALLLGDGDGRFAERLLRALVDHGAPSSKAGDPSLAQETRPPKARRVVAVDSSAAMLALLRSRCAFADNLLATYVADLSQGMPDVLRGEHFDLITTHFFLDCLTTEEVKRLVADVRPRMTADARWIISEFAVPTRGAMRLPAWIVVRGLYLSFRLLTGLRAQQLPDYRSALSAYGLVLQDQTVMLGGLLTAELWRCEVRPEPLES</sequence>
<evidence type="ECO:0000256" key="1">
    <source>
        <dbReference type="SAM" id="MobiDB-lite"/>
    </source>
</evidence>
<proteinExistence type="predicted"/>
<protein>
    <recommendedName>
        <fullName evidence="4">Methyltransferase domain-containing protein</fullName>
    </recommendedName>
</protein>
<dbReference type="OrthoDB" id="117239at2"/>
<organism evidence="2 3">
    <name type="scientific">Terriglobus roseus</name>
    <dbReference type="NCBI Taxonomy" id="392734"/>
    <lineage>
        <taxon>Bacteria</taxon>
        <taxon>Pseudomonadati</taxon>
        <taxon>Acidobacteriota</taxon>
        <taxon>Terriglobia</taxon>
        <taxon>Terriglobales</taxon>
        <taxon>Acidobacteriaceae</taxon>
        <taxon>Terriglobus</taxon>
    </lineage>
</organism>
<dbReference type="InterPro" id="IPR029063">
    <property type="entry name" value="SAM-dependent_MTases_sf"/>
</dbReference>
<reference evidence="2 3" key="1">
    <citation type="submission" date="2016-10" db="EMBL/GenBank/DDBJ databases">
        <authorList>
            <person name="de Groot N.N."/>
        </authorList>
    </citation>
    <scope>NUCLEOTIDE SEQUENCE [LARGE SCALE GENOMIC DNA]</scope>
    <source>
        <strain evidence="2 3">AB35.6</strain>
    </source>
</reference>
<feature type="region of interest" description="Disordered" evidence="1">
    <location>
        <begin position="62"/>
        <end position="81"/>
    </location>
</feature>
<accession>A0A1H4R2V7</accession>
<name>A0A1H4R2V7_9BACT</name>
<gene>
    <name evidence="2" type="ORF">SAMN05443244_3038</name>
</gene>
<dbReference type="AlphaFoldDB" id="A0A1H4R2V7"/>